<evidence type="ECO:0000256" key="2">
    <source>
        <dbReference type="ARBA" id="ARBA00022741"/>
    </source>
</evidence>
<dbReference type="InterPro" id="IPR003959">
    <property type="entry name" value="ATPase_AAA_core"/>
</dbReference>
<protein>
    <submittedName>
        <fullName evidence="5">ATPase</fullName>
    </submittedName>
</protein>
<accession>A0A3D8GSN9</accession>
<name>A0A3D8GSN9_9BACI</name>
<comment type="similarity">
    <text evidence="1">Belongs to the CbxX/CfxQ family.</text>
</comment>
<sequence length="493" mass="56029">MEERLKMIYDSFADLEEDMQAAFSSKDKELIKSHFFRSHRLVFKIMDHIERKIQTREYSVLGDYFHCMNVLKKKIGSWYEDLAQLYEEENQEEWAEREWFSGITESTDSIERFIQYAHATLKVHNLYVSKDIKVNLERISAANVIDITSSLKRVRLVINSAVSEHGAVEQANYILAWVDELQKAISNREDLTLALDKVPEEVSLEKAIGELEQLIGLDEVKRKIKDITNWVSFNKLRQEQGFKTEKISLHMVFSGNPGTGKTTVARLVANILKAIGVLSKGHLVEVGRSDLVAEYVGQTAIKTMNKIKEAKGGVLFIDEAYSLVRGSASSDFGIEAIDTLVKSMEDDRNNMVVILAGYPNEMKTFIDSNPGLQSRFKNQIEFPDYSLDELMEITNLLLHQRDYIMTPSASTTFRRMVGKTTLRYPETHGNGRLVRNMIEDAIMAKASFVMEQKARNLPGGDLDLLDETIMGIVEKNRPLAGKKLAGINGMNRL</sequence>
<reference evidence="5 6" key="1">
    <citation type="submission" date="2018-07" db="EMBL/GenBank/DDBJ databases">
        <title>Bacillus sp. YLB-04 draft genome sequence.</title>
        <authorList>
            <person name="Yu L."/>
            <person name="Tang X."/>
        </authorList>
    </citation>
    <scope>NUCLEOTIDE SEQUENCE [LARGE SCALE GENOMIC DNA]</scope>
    <source>
        <strain evidence="5 6">YLB-04</strain>
    </source>
</reference>
<dbReference type="GO" id="GO:0016887">
    <property type="term" value="F:ATP hydrolysis activity"/>
    <property type="evidence" value="ECO:0007669"/>
    <property type="project" value="InterPro"/>
</dbReference>
<keyword evidence="6" id="KW-1185">Reference proteome</keyword>
<dbReference type="OrthoDB" id="9806903at2"/>
<dbReference type="InterPro" id="IPR000641">
    <property type="entry name" value="CbxX/CfxQ"/>
</dbReference>
<dbReference type="RefSeq" id="WP_115451914.1">
    <property type="nucleotide sequence ID" value="NZ_QNQT01000003.1"/>
</dbReference>
<evidence type="ECO:0000256" key="1">
    <source>
        <dbReference type="ARBA" id="ARBA00010378"/>
    </source>
</evidence>
<dbReference type="InterPro" id="IPR003593">
    <property type="entry name" value="AAA+_ATPase"/>
</dbReference>
<dbReference type="Pfam" id="PF17866">
    <property type="entry name" value="AAA_lid_6"/>
    <property type="match status" value="1"/>
</dbReference>
<dbReference type="CDD" id="cd00009">
    <property type="entry name" value="AAA"/>
    <property type="match status" value="1"/>
</dbReference>
<gene>
    <name evidence="5" type="ORF">DRW41_10395</name>
</gene>
<dbReference type="PANTHER" id="PTHR43392:SF2">
    <property type="entry name" value="AAA-TYPE ATPASE FAMILY PROTEIN _ ANKYRIN REPEAT FAMILY PROTEIN"/>
    <property type="match status" value="1"/>
</dbReference>
<dbReference type="Gene3D" id="1.10.8.60">
    <property type="match status" value="1"/>
</dbReference>
<dbReference type="Gene3D" id="3.40.50.300">
    <property type="entry name" value="P-loop containing nucleotide triphosphate hydrolases"/>
    <property type="match status" value="1"/>
</dbReference>
<dbReference type="AlphaFoldDB" id="A0A3D8GSN9"/>
<evidence type="ECO:0000259" key="4">
    <source>
        <dbReference type="SMART" id="SM00382"/>
    </source>
</evidence>
<dbReference type="FunFam" id="3.40.50.300:FF:000216">
    <property type="entry name" value="Type VII secretion ATPase EccA"/>
    <property type="match status" value="1"/>
</dbReference>
<keyword evidence="3" id="KW-0067">ATP-binding</keyword>
<dbReference type="EMBL" id="QNQT01000003">
    <property type="protein sequence ID" value="RDU37086.1"/>
    <property type="molecule type" value="Genomic_DNA"/>
</dbReference>
<proteinExistence type="inferred from homology"/>
<dbReference type="InterPro" id="IPR027417">
    <property type="entry name" value="P-loop_NTPase"/>
</dbReference>
<evidence type="ECO:0000313" key="5">
    <source>
        <dbReference type="EMBL" id="RDU37086.1"/>
    </source>
</evidence>
<comment type="caution">
    <text evidence="5">The sequence shown here is derived from an EMBL/GenBank/DDBJ whole genome shotgun (WGS) entry which is preliminary data.</text>
</comment>
<keyword evidence="2" id="KW-0547">Nucleotide-binding</keyword>
<dbReference type="InterPro" id="IPR041627">
    <property type="entry name" value="AAA_lid_6"/>
</dbReference>
<dbReference type="GO" id="GO:0005524">
    <property type="term" value="F:ATP binding"/>
    <property type="evidence" value="ECO:0007669"/>
    <property type="project" value="UniProtKB-KW"/>
</dbReference>
<dbReference type="SMART" id="SM00382">
    <property type="entry name" value="AAA"/>
    <property type="match status" value="1"/>
</dbReference>
<dbReference type="Pfam" id="PF00004">
    <property type="entry name" value="AAA"/>
    <property type="match status" value="1"/>
</dbReference>
<organism evidence="5 6">
    <name type="scientific">Neobacillus piezotolerans</name>
    <dbReference type="NCBI Taxonomy" id="2259171"/>
    <lineage>
        <taxon>Bacteria</taxon>
        <taxon>Bacillati</taxon>
        <taxon>Bacillota</taxon>
        <taxon>Bacilli</taxon>
        <taxon>Bacillales</taxon>
        <taxon>Bacillaceae</taxon>
        <taxon>Neobacillus</taxon>
    </lineage>
</organism>
<evidence type="ECO:0000313" key="6">
    <source>
        <dbReference type="Proteomes" id="UP000257144"/>
    </source>
</evidence>
<dbReference type="SUPFAM" id="SSF52540">
    <property type="entry name" value="P-loop containing nucleoside triphosphate hydrolases"/>
    <property type="match status" value="1"/>
</dbReference>
<feature type="domain" description="AAA+ ATPase" evidence="4">
    <location>
        <begin position="247"/>
        <end position="386"/>
    </location>
</feature>
<evidence type="ECO:0000256" key="3">
    <source>
        <dbReference type="ARBA" id="ARBA00022840"/>
    </source>
</evidence>
<dbReference type="Proteomes" id="UP000257144">
    <property type="component" value="Unassembled WGS sequence"/>
</dbReference>
<dbReference type="InterPro" id="IPR050773">
    <property type="entry name" value="CbxX/CfxQ_RuBisCO_ESX"/>
</dbReference>
<dbReference type="PANTHER" id="PTHR43392">
    <property type="entry name" value="AAA-TYPE ATPASE FAMILY PROTEIN / ANKYRIN REPEAT FAMILY PROTEIN"/>
    <property type="match status" value="1"/>
</dbReference>
<dbReference type="PRINTS" id="PR00819">
    <property type="entry name" value="CBXCFQXSUPER"/>
</dbReference>